<dbReference type="EMBL" id="JACHKY010000003">
    <property type="protein sequence ID" value="MBB4798455.1"/>
    <property type="molecule type" value="Genomic_DNA"/>
</dbReference>
<sequence>MSPRLVWGGLIGHAALMSWLLSFNPWVVLVVAGLFEVMWASGIKYVGVQRPLLSLGVAAALIASMVGLWIATQKLPVGTAYAVWTGIGAVGAATVGIMVYGEPATAVRAVCILLIVAGIVGLKLFSGAH</sequence>
<keyword evidence="5 10" id="KW-1133">Transmembrane helix</keyword>
<dbReference type="Gene3D" id="1.10.3730.20">
    <property type="match status" value="1"/>
</dbReference>
<keyword evidence="6 10" id="KW-0472">Membrane</keyword>
<dbReference type="Proteomes" id="UP000539957">
    <property type="component" value="Unassembled WGS sequence"/>
</dbReference>
<dbReference type="PANTHER" id="PTHR30561">
    <property type="entry name" value="SMR FAMILY PROTON-DEPENDENT DRUG EFFLUX TRANSPORTER SUGE"/>
    <property type="match status" value="1"/>
</dbReference>
<keyword evidence="3" id="KW-1003">Cell membrane</keyword>
<dbReference type="AlphaFoldDB" id="A0A7W7N3G4"/>
<dbReference type="GO" id="GO:1990961">
    <property type="term" value="P:xenobiotic detoxification by transmembrane export across the plasma membrane"/>
    <property type="evidence" value="ECO:0007669"/>
    <property type="project" value="UniProtKB-ARBA"/>
</dbReference>
<dbReference type="PANTHER" id="PTHR30561:SF0">
    <property type="entry name" value="GUANIDINIUM EXPORTER"/>
    <property type="match status" value="1"/>
</dbReference>
<feature type="transmembrane region" description="Helical" evidence="10">
    <location>
        <begin position="52"/>
        <end position="72"/>
    </location>
</feature>
<accession>A0A7W7N3G4</accession>
<keyword evidence="12" id="KW-1185">Reference proteome</keyword>
<proteinExistence type="inferred from homology"/>
<comment type="caution">
    <text evidence="11">The sequence shown here is derived from an EMBL/GenBank/DDBJ whole genome shotgun (WGS) entry which is preliminary data.</text>
</comment>
<dbReference type="GO" id="GO:0005886">
    <property type="term" value="C:plasma membrane"/>
    <property type="evidence" value="ECO:0007669"/>
    <property type="project" value="UniProtKB-SubCell"/>
</dbReference>
<evidence type="ECO:0000256" key="2">
    <source>
        <dbReference type="ARBA" id="ARBA00022448"/>
    </source>
</evidence>
<dbReference type="InterPro" id="IPR037185">
    <property type="entry name" value="EmrE-like"/>
</dbReference>
<evidence type="ECO:0000256" key="6">
    <source>
        <dbReference type="ARBA" id="ARBA00023136"/>
    </source>
</evidence>
<evidence type="ECO:0000256" key="9">
    <source>
        <dbReference type="RuleBase" id="RU003942"/>
    </source>
</evidence>
<evidence type="ECO:0000313" key="12">
    <source>
        <dbReference type="Proteomes" id="UP000539957"/>
    </source>
</evidence>
<comment type="subcellular location">
    <subcellularLocation>
        <location evidence="1 9">Cell membrane</location>
        <topology evidence="1 9">Multi-pass membrane protein</topology>
    </subcellularLocation>
</comment>
<keyword evidence="4 9" id="KW-0812">Transmembrane</keyword>
<evidence type="ECO:0000256" key="4">
    <source>
        <dbReference type="ARBA" id="ARBA00022692"/>
    </source>
</evidence>
<name>A0A7W7N3G4_9CAUL</name>
<dbReference type="FunFam" id="1.10.3730.20:FF:000001">
    <property type="entry name" value="Quaternary ammonium compound resistance transporter SugE"/>
    <property type="match status" value="1"/>
</dbReference>
<evidence type="ECO:0000256" key="10">
    <source>
        <dbReference type="SAM" id="Phobius"/>
    </source>
</evidence>
<organism evidence="11 12">
    <name type="scientific">Brevundimonas bullata</name>
    <dbReference type="NCBI Taxonomy" id="13160"/>
    <lineage>
        <taxon>Bacteria</taxon>
        <taxon>Pseudomonadati</taxon>
        <taxon>Pseudomonadota</taxon>
        <taxon>Alphaproteobacteria</taxon>
        <taxon>Caulobacterales</taxon>
        <taxon>Caulobacteraceae</taxon>
        <taxon>Brevundimonas</taxon>
    </lineage>
</organism>
<feature type="transmembrane region" description="Helical" evidence="10">
    <location>
        <begin position="20"/>
        <end position="40"/>
    </location>
</feature>
<dbReference type="InterPro" id="IPR045324">
    <property type="entry name" value="Small_multidrug_res"/>
</dbReference>
<feature type="transmembrane region" description="Helical" evidence="10">
    <location>
        <begin position="107"/>
        <end position="126"/>
    </location>
</feature>
<evidence type="ECO:0000256" key="5">
    <source>
        <dbReference type="ARBA" id="ARBA00022989"/>
    </source>
</evidence>
<comment type="similarity">
    <text evidence="7">Belongs to the drug/metabolite transporter (DMT) superfamily. Small multidrug resistance (SMR) (TC 2.A.7.1) family. Gdx/SugE subfamily.</text>
</comment>
<reference evidence="11 12" key="1">
    <citation type="submission" date="2020-08" db="EMBL/GenBank/DDBJ databases">
        <title>Functional genomics of gut bacteria from endangered species of beetles.</title>
        <authorList>
            <person name="Carlos-Shanley C."/>
        </authorList>
    </citation>
    <scope>NUCLEOTIDE SEQUENCE [LARGE SCALE GENOMIC DNA]</scope>
    <source>
        <strain evidence="11 12">S00123</strain>
    </source>
</reference>
<evidence type="ECO:0000256" key="8">
    <source>
        <dbReference type="ARBA" id="ARBA00039168"/>
    </source>
</evidence>
<protein>
    <recommendedName>
        <fullName evidence="8">Guanidinium exporter</fullName>
    </recommendedName>
</protein>
<feature type="transmembrane region" description="Helical" evidence="10">
    <location>
        <begin position="78"/>
        <end position="100"/>
    </location>
</feature>
<evidence type="ECO:0000256" key="3">
    <source>
        <dbReference type="ARBA" id="ARBA00022475"/>
    </source>
</evidence>
<evidence type="ECO:0000256" key="1">
    <source>
        <dbReference type="ARBA" id="ARBA00004651"/>
    </source>
</evidence>
<evidence type="ECO:0000256" key="7">
    <source>
        <dbReference type="ARBA" id="ARBA00038151"/>
    </source>
</evidence>
<keyword evidence="2" id="KW-0813">Transport</keyword>
<dbReference type="InterPro" id="IPR000390">
    <property type="entry name" value="Small_drug/metabolite_transptr"/>
</dbReference>
<gene>
    <name evidence="11" type="ORF">HNP32_002199</name>
</gene>
<dbReference type="Pfam" id="PF00893">
    <property type="entry name" value="Multi_Drug_Res"/>
    <property type="match status" value="1"/>
</dbReference>
<dbReference type="GO" id="GO:0022857">
    <property type="term" value="F:transmembrane transporter activity"/>
    <property type="evidence" value="ECO:0007669"/>
    <property type="project" value="InterPro"/>
</dbReference>
<dbReference type="SUPFAM" id="SSF103481">
    <property type="entry name" value="Multidrug resistance efflux transporter EmrE"/>
    <property type="match status" value="1"/>
</dbReference>
<evidence type="ECO:0000313" key="11">
    <source>
        <dbReference type="EMBL" id="MBB4798455.1"/>
    </source>
</evidence>